<dbReference type="GO" id="GO:0003723">
    <property type="term" value="F:RNA binding"/>
    <property type="evidence" value="ECO:0007669"/>
    <property type="project" value="InterPro"/>
</dbReference>
<dbReference type="EMBL" id="MU001632">
    <property type="protein sequence ID" value="KAF2486175.1"/>
    <property type="molecule type" value="Genomic_DNA"/>
</dbReference>
<dbReference type="SUPFAM" id="SSF75217">
    <property type="entry name" value="alpha/beta knot"/>
    <property type="match status" value="1"/>
</dbReference>
<feature type="non-terminal residue" evidence="4">
    <location>
        <position position="962"/>
    </location>
</feature>
<evidence type="ECO:0000256" key="1">
    <source>
        <dbReference type="ARBA" id="ARBA00022603"/>
    </source>
</evidence>
<proteinExistence type="predicted"/>
<dbReference type="CDD" id="cd18091">
    <property type="entry name" value="SpoU-like_TRM3-like"/>
    <property type="match status" value="1"/>
</dbReference>
<dbReference type="InterPro" id="IPR045330">
    <property type="entry name" value="TRM3/TARBP1"/>
</dbReference>
<sequence length="962" mass="107562">QILHACLDLVAMEDTSTAMAARDVICIMLLPARASSTPAWTKLPLDTIWRTVQSLVTSDIRTQRSLIGYSLWLRLMLLPEGTHITTLEAADYWKPVMHGLRRGDSERRKICLNIFKLTLVTDSVAVSDQVRAQYDRFCTVFETVVLARYINQVVECQADLDALAANKSLRVEWLYVLLASGLDKQMQDSNRKFIGNWVMHANLDPNDDSFLQFFRDDFLPWAIQGSLFVSTLRMLEGRRRCLHGDRMVECLRRQLANANEPVRLADVVIDTILLKRNSLFAYATVYLIEGLGDTLSVQQRERLSGISGLPEVARDYLFVKIHNQPGLGPTAKSSSRRELREKEAIEKCSKFDIESSNMEDMWDDLEYLEYPKDLLVAMVSVVLHPQVLLRATKDATLAAAMRQKVHALLRIAGTKIFMFAPLVVGVRRALITEPAAAAVLDIAELVISVAERPPQPTPDLMLEEAIIPLTPFAWEHYFGERPSYGFAAFVDLVNRLHSCPGAAGEILARILRRWRAQKVPPPTVSPWKNALQLQVLLLCLEQFTPDESTLVLDVLEALYHVLEIEPLPQYRYLLEWMTVRLLVRFQLEYTVLERLATRDHHSNPKHLASLMKIGTILACSGESNEDFGLQLATSFVPLAASSKVVIRHEAQWQVPILLEHARAHAWTSIIENAVITTLNEYIQALDRFIEPPLERQFGRFNPQKDHTLTNLVEGNWLLLDPVDTPLTTREEFVKLYSNVSRDITLPGPSMSLGDPVKRPVPAKLNGTPRSVEHAAIVPRTSGEVSAALQTKGTAYLARSLSDPTLLGSRPDHLIVVGSLVDNPYNLGGLSRVSEVFGASALCLQNQNVVSNKDFTSVSVSSHLHFPIVQLSASGIPAYLADRKMEGFTIVGIEQTNRSVILGSQGARLPEKIVLVVGGEREGIPAVVLMECDMLVEIPQQGITRSLNVQTAVAIVLYEYARQ</sequence>
<keyword evidence="1" id="KW-0489">Methyltransferase</keyword>
<keyword evidence="2" id="KW-0808">Transferase</keyword>
<dbReference type="AlphaFoldDB" id="A0A6A6Q1N5"/>
<accession>A0A6A6Q1N5</accession>
<evidence type="ECO:0000256" key="2">
    <source>
        <dbReference type="ARBA" id="ARBA00022679"/>
    </source>
</evidence>
<dbReference type="InterPro" id="IPR029028">
    <property type="entry name" value="Alpha/beta_knot_MTases"/>
</dbReference>
<dbReference type="PANTHER" id="PTHR12029">
    <property type="entry name" value="RNA METHYLTRANSFERASE"/>
    <property type="match status" value="1"/>
</dbReference>
<dbReference type="Pfam" id="PF00588">
    <property type="entry name" value="SpoU_methylase"/>
    <property type="match status" value="1"/>
</dbReference>
<dbReference type="Proteomes" id="UP000799767">
    <property type="component" value="Unassembled WGS sequence"/>
</dbReference>
<feature type="domain" description="tRNA/rRNA methyltransferase SpoU type" evidence="3">
    <location>
        <begin position="813"/>
        <end position="957"/>
    </location>
</feature>
<dbReference type="RefSeq" id="XP_033592744.1">
    <property type="nucleotide sequence ID" value="XM_033730346.1"/>
</dbReference>
<evidence type="ECO:0000259" key="3">
    <source>
        <dbReference type="Pfam" id="PF00588"/>
    </source>
</evidence>
<feature type="non-terminal residue" evidence="4">
    <location>
        <position position="1"/>
    </location>
</feature>
<dbReference type="OrthoDB" id="241340at2759"/>
<keyword evidence="5" id="KW-1185">Reference proteome</keyword>
<protein>
    <recommendedName>
        <fullName evidence="3">tRNA/rRNA methyltransferase SpoU type domain-containing protein</fullName>
    </recommendedName>
</protein>
<gene>
    <name evidence="4" type="ORF">BDY17DRAFT_239671</name>
</gene>
<dbReference type="GeneID" id="54471348"/>
<dbReference type="GO" id="GO:0016423">
    <property type="term" value="F:tRNA (guanine) methyltransferase activity"/>
    <property type="evidence" value="ECO:0007669"/>
    <property type="project" value="InterPro"/>
</dbReference>
<evidence type="ECO:0000313" key="4">
    <source>
        <dbReference type="EMBL" id="KAF2486175.1"/>
    </source>
</evidence>
<dbReference type="GO" id="GO:0030488">
    <property type="term" value="P:tRNA methylation"/>
    <property type="evidence" value="ECO:0007669"/>
    <property type="project" value="InterPro"/>
</dbReference>
<dbReference type="Gene3D" id="3.40.1280.10">
    <property type="match status" value="1"/>
</dbReference>
<evidence type="ECO:0000313" key="5">
    <source>
        <dbReference type="Proteomes" id="UP000799767"/>
    </source>
</evidence>
<name>A0A6A6Q1N5_9PEZI</name>
<organism evidence="4 5">
    <name type="scientific">Neohortaea acidophila</name>
    <dbReference type="NCBI Taxonomy" id="245834"/>
    <lineage>
        <taxon>Eukaryota</taxon>
        <taxon>Fungi</taxon>
        <taxon>Dikarya</taxon>
        <taxon>Ascomycota</taxon>
        <taxon>Pezizomycotina</taxon>
        <taxon>Dothideomycetes</taxon>
        <taxon>Dothideomycetidae</taxon>
        <taxon>Mycosphaerellales</taxon>
        <taxon>Teratosphaeriaceae</taxon>
        <taxon>Neohortaea</taxon>
    </lineage>
</organism>
<dbReference type="InterPro" id="IPR044748">
    <property type="entry name" value="Trm3/TARBP1_C"/>
</dbReference>
<reference evidence="4" key="1">
    <citation type="journal article" date="2020" name="Stud. Mycol.">
        <title>101 Dothideomycetes genomes: a test case for predicting lifestyles and emergence of pathogens.</title>
        <authorList>
            <person name="Haridas S."/>
            <person name="Albert R."/>
            <person name="Binder M."/>
            <person name="Bloem J."/>
            <person name="Labutti K."/>
            <person name="Salamov A."/>
            <person name="Andreopoulos B."/>
            <person name="Baker S."/>
            <person name="Barry K."/>
            <person name="Bills G."/>
            <person name="Bluhm B."/>
            <person name="Cannon C."/>
            <person name="Castanera R."/>
            <person name="Culley D."/>
            <person name="Daum C."/>
            <person name="Ezra D."/>
            <person name="Gonzalez J."/>
            <person name="Henrissat B."/>
            <person name="Kuo A."/>
            <person name="Liang C."/>
            <person name="Lipzen A."/>
            <person name="Lutzoni F."/>
            <person name="Magnuson J."/>
            <person name="Mondo S."/>
            <person name="Nolan M."/>
            <person name="Ohm R."/>
            <person name="Pangilinan J."/>
            <person name="Park H.-J."/>
            <person name="Ramirez L."/>
            <person name="Alfaro M."/>
            <person name="Sun H."/>
            <person name="Tritt A."/>
            <person name="Yoshinaga Y."/>
            <person name="Zwiers L.-H."/>
            <person name="Turgeon B."/>
            <person name="Goodwin S."/>
            <person name="Spatafora J."/>
            <person name="Crous P."/>
            <person name="Grigoriev I."/>
        </authorList>
    </citation>
    <scope>NUCLEOTIDE SEQUENCE</scope>
    <source>
        <strain evidence="4">CBS 113389</strain>
    </source>
</reference>
<dbReference type="PANTHER" id="PTHR12029:SF11">
    <property type="entry name" value="METHYLTRANSFERASE TARBP1-RELATED"/>
    <property type="match status" value="1"/>
</dbReference>
<dbReference type="InterPro" id="IPR029026">
    <property type="entry name" value="tRNA_m1G_MTases_N"/>
</dbReference>
<dbReference type="InterPro" id="IPR001537">
    <property type="entry name" value="SpoU_MeTrfase"/>
</dbReference>